<dbReference type="InterPro" id="IPR029063">
    <property type="entry name" value="SAM-dependent_MTases_sf"/>
</dbReference>
<dbReference type="SUPFAM" id="SSF53335">
    <property type="entry name" value="S-adenosyl-L-methionine-dependent methyltransferases"/>
    <property type="match status" value="1"/>
</dbReference>
<proteinExistence type="predicted"/>
<dbReference type="Proteomes" id="UP001432222">
    <property type="component" value="Chromosome"/>
</dbReference>
<keyword evidence="2" id="KW-0808">Transferase</keyword>
<dbReference type="Pfam" id="PF08241">
    <property type="entry name" value="Methyltransf_11"/>
    <property type="match status" value="1"/>
</dbReference>
<evidence type="ECO:0000313" key="3">
    <source>
        <dbReference type="Proteomes" id="UP001432222"/>
    </source>
</evidence>
<dbReference type="PANTHER" id="PTHR43591">
    <property type="entry name" value="METHYLTRANSFERASE"/>
    <property type="match status" value="1"/>
</dbReference>
<gene>
    <name evidence="2" type="ORF">OHA16_32215</name>
</gene>
<dbReference type="GO" id="GO:0008168">
    <property type="term" value="F:methyltransferase activity"/>
    <property type="evidence" value="ECO:0007669"/>
    <property type="project" value="UniProtKB-KW"/>
</dbReference>
<organism evidence="2 3">
    <name type="scientific">Kitasatospora purpeofusca</name>
    <dbReference type="NCBI Taxonomy" id="67352"/>
    <lineage>
        <taxon>Bacteria</taxon>
        <taxon>Bacillati</taxon>
        <taxon>Actinomycetota</taxon>
        <taxon>Actinomycetes</taxon>
        <taxon>Kitasatosporales</taxon>
        <taxon>Streptomycetaceae</taxon>
        <taxon>Kitasatospora</taxon>
    </lineage>
</organism>
<name>A0ABZ1U8G2_9ACTN</name>
<feature type="domain" description="Methyltransferase type 11" evidence="1">
    <location>
        <begin position="40"/>
        <end position="129"/>
    </location>
</feature>
<evidence type="ECO:0000259" key="1">
    <source>
        <dbReference type="Pfam" id="PF08241"/>
    </source>
</evidence>
<dbReference type="GO" id="GO:0032259">
    <property type="term" value="P:methylation"/>
    <property type="evidence" value="ECO:0007669"/>
    <property type="project" value="UniProtKB-KW"/>
</dbReference>
<dbReference type="CDD" id="cd02440">
    <property type="entry name" value="AdoMet_MTases"/>
    <property type="match status" value="1"/>
</dbReference>
<reference evidence="2" key="1">
    <citation type="submission" date="2022-10" db="EMBL/GenBank/DDBJ databases">
        <title>The complete genomes of actinobacterial strains from the NBC collection.</title>
        <authorList>
            <person name="Joergensen T.S."/>
            <person name="Alvarez Arevalo M."/>
            <person name="Sterndorff E.B."/>
            <person name="Faurdal D."/>
            <person name="Vuksanovic O."/>
            <person name="Mourched A.-S."/>
            <person name="Charusanti P."/>
            <person name="Shaw S."/>
            <person name="Blin K."/>
            <person name="Weber T."/>
        </authorList>
    </citation>
    <scope>NUCLEOTIDE SEQUENCE</scope>
    <source>
        <strain evidence="2">NBC_00222</strain>
    </source>
</reference>
<protein>
    <submittedName>
        <fullName evidence="2">Class I SAM-dependent methyltransferase</fullName>
    </submittedName>
</protein>
<dbReference type="RefSeq" id="WP_328957779.1">
    <property type="nucleotide sequence ID" value="NZ_CP108110.1"/>
</dbReference>
<keyword evidence="2" id="KW-0489">Methyltransferase</keyword>
<evidence type="ECO:0000313" key="2">
    <source>
        <dbReference type="EMBL" id="WUQ87219.1"/>
    </source>
</evidence>
<sequence>MIDYDGEALAYDTTRGGEPRARAAADALEQLLPQGPATVLDIACGTGIVTRRLQRPGRTVLGVDRSPGMLVPAGRRIPGGAVCGDATLLPFASGSVDAVVMVWLLHLLPDPEAVLAEALRVLRTGGRLVTTVDKEAAYFTEDSDLARATAELRRQYAPHAPDRTGRIRDWAADHGLRPVGEARFPGTGQGRGARQWREAIDAGRIPWCVRADAGQVAEVVRRLAALPDQDTPIADPLYRLLALEVCGPPAP</sequence>
<dbReference type="InterPro" id="IPR013216">
    <property type="entry name" value="Methyltransf_11"/>
</dbReference>
<dbReference type="EMBL" id="CP108110">
    <property type="protein sequence ID" value="WUQ87219.1"/>
    <property type="molecule type" value="Genomic_DNA"/>
</dbReference>
<dbReference type="PANTHER" id="PTHR43591:SF110">
    <property type="entry name" value="RHODANESE DOMAIN-CONTAINING PROTEIN"/>
    <property type="match status" value="1"/>
</dbReference>
<accession>A0ABZ1U8G2</accession>
<keyword evidence="3" id="KW-1185">Reference proteome</keyword>
<dbReference type="Gene3D" id="3.40.50.150">
    <property type="entry name" value="Vaccinia Virus protein VP39"/>
    <property type="match status" value="1"/>
</dbReference>